<dbReference type="GO" id="GO:0043200">
    <property type="term" value="P:response to amino acid"/>
    <property type="evidence" value="ECO:0007669"/>
    <property type="project" value="TreeGrafter"/>
</dbReference>
<dbReference type="PROSITE" id="PS00519">
    <property type="entry name" value="HTH_ASNC_1"/>
    <property type="match status" value="1"/>
</dbReference>
<dbReference type="PANTHER" id="PTHR30154">
    <property type="entry name" value="LEUCINE-RESPONSIVE REGULATORY PROTEIN"/>
    <property type="match status" value="1"/>
</dbReference>
<evidence type="ECO:0000313" key="5">
    <source>
        <dbReference type="EMBL" id="KYH25129.1"/>
    </source>
</evidence>
<keyword evidence="1" id="KW-0805">Transcription regulation</keyword>
<evidence type="ECO:0000313" key="6">
    <source>
        <dbReference type="Proteomes" id="UP000075321"/>
    </source>
</evidence>
<dbReference type="InterPro" id="IPR019885">
    <property type="entry name" value="Tscrpt_reg_HTH_AsnC-type_CS"/>
</dbReference>
<keyword evidence="2" id="KW-0238">DNA-binding</keyword>
<dbReference type="Gene3D" id="1.10.10.10">
    <property type="entry name" value="Winged helix-like DNA-binding domain superfamily/Winged helix DNA-binding domain"/>
    <property type="match status" value="1"/>
</dbReference>
<reference evidence="5 6" key="1">
    <citation type="submission" date="2016-02" db="EMBL/GenBank/DDBJ databases">
        <title>Genome sequence of Halalkalicoccus paucihalophilus DSM 24557.</title>
        <authorList>
            <person name="Poehlein A."/>
            <person name="Daniel R."/>
        </authorList>
    </citation>
    <scope>NUCLEOTIDE SEQUENCE [LARGE SCALE GENOMIC DNA]</scope>
    <source>
        <strain evidence="5 6">DSM 24557</strain>
    </source>
</reference>
<gene>
    <name evidence="5" type="ORF">HAPAU_27120</name>
</gene>
<name>A0A151ABX9_9EURY</name>
<dbReference type="SMART" id="SM00344">
    <property type="entry name" value="HTH_ASNC"/>
    <property type="match status" value="1"/>
</dbReference>
<sequence length="174" mass="19374">MVRETDERLLLDEVDRGILYMLQENARTTTHDEISAAVGVSPSTVRNRIGQLEDAGIIEGYMPQIDYERAGFPLHVQFVCTVSASERSQRAREALTVNGVVSVRETLTGERNLVVEVVATGTRDLGTITETLNDLEMTIHTSDIVTGSYNQPFNYFKSDSDVTEQAPSNEIYDE</sequence>
<dbReference type="AlphaFoldDB" id="A0A151ABX9"/>
<dbReference type="InterPro" id="IPR000485">
    <property type="entry name" value="AsnC-type_HTH_dom"/>
</dbReference>
<dbReference type="CDD" id="cd00090">
    <property type="entry name" value="HTH_ARSR"/>
    <property type="match status" value="1"/>
</dbReference>
<evidence type="ECO:0000256" key="3">
    <source>
        <dbReference type="ARBA" id="ARBA00023163"/>
    </source>
</evidence>
<evidence type="ECO:0000256" key="2">
    <source>
        <dbReference type="ARBA" id="ARBA00023125"/>
    </source>
</evidence>
<dbReference type="PATRIC" id="fig|1008153.3.peg.2769"/>
<evidence type="ECO:0000256" key="1">
    <source>
        <dbReference type="ARBA" id="ARBA00023015"/>
    </source>
</evidence>
<organism evidence="5 6">
    <name type="scientific">Halalkalicoccus paucihalophilus</name>
    <dbReference type="NCBI Taxonomy" id="1008153"/>
    <lineage>
        <taxon>Archaea</taxon>
        <taxon>Methanobacteriati</taxon>
        <taxon>Methanobacteriota</taxon>
        <taxon>Stenosarchaea group</taxon>
        <taxon>Halobacteria</taxon>
        <taxon>Halobacteriales</taxon>
        <taxon>Halococcaceae</taxon>
        <taxon>Halalkalicoccus</taxon>
    </lineage>
</organism>
<dbReference type="InterPro" id="IPR011991">
    <property type="entry name" value="ArsR-like_HTH"/>
</dbReference>
<dbReference type="GO" id="GO:0043565">
    <property type="term" value="F:sequence-specific DNA binding"/>
    <property type="evidence" value="ECO:0007669"/>
    <property type="project" value="InterPro"/>
</dbReference>
<dbReference type="Pfam" id="PF13412">
    <property type="entry name" value="HTH_24"/>
    <property type="match status" value="1"/>
</dbReference>
<dbReference type="SUPFAM" id="SSF46785">
    <property type="entry name" value="Winged helix' DNA-binding domain"/>
    <property type="match status" value="1"/>
</dbReference>
<comment type="caution">
    <text evidence="5">The sequence shown here is derived from an EMBL/GenBank/DDBJ whole genome shotgun (WGS) entry which is preliminary data.</text>
</comment>
<keyword evidence="6" id="KW-1185">Reference proteome</keyword>
<dbReference type="OrthoDB" id="57033at2157"/>
<dbReference type="PROSITE" id="PS50956">
    <property type="entry name" value="HTH_ASNC_2"/>
    <property type="match status" value="1"/>
</dbReference>
<dbReference type="PRINTS" id="PR00033">
    <property type="entry name" value="HTHASNC"/>
</dbReference>
<dbReference type="EMBL" id="LTAZ01000007">
    <property type="protein sequence ID" value="KYH25129.1"/>
    <property type="molecule type" value="Genomic_DNA"/>
</dbReference>
<evidence type="ECO:0000259" key="4">
    <source>
        <dbReference type="PROSITE" id="PS50956"/>
    </source>
</evidence>
<dbReference type="InterPro" id="IPR019888">
    <property type="entry name" value="Tscrpt_reg_AsnC-like"/>
</dbReference>
<dbReference type="PANTHER" id="PTHR30154:SF34">
    <property type="entry name" value="TRANSCRIPTIONAL REGULATOR AZLB"/>
    <property type="match status" value="1"/>
</dbReference>
<dbReference type="GO" id="GO:0005829">
    <property type="term" value="C:cytosol"/>
    <property type="evidence" value="ECO:0007669"/>
    <property type="project" value="TreeGrafter"/>
</dbReference>
<dbReference type="InterPro" id="IPR036390">
    <property type="entry name" value="WH_DNA-bd_sf"/>
</dbReference>
<proteinExistence type="predicted"/>
<keyword evidence="3" id="KW-0804">Transcription</keyword>
<feature type="domain" description="HTH asnC-type" evidence="4">
    <location>
        <begin position="11"/>
        <end position="73"/>
    </location>
</feature>
<dbReference type="RefSeq" id="WP_066383427.1">
    <property type="nucleotide sequence ID" value="NZ_LTAZ01000007.1"/>
</dbReference>
<protein>
    <submittedName>
        <fullName evidence="5">Putative HTH-type transcriptional regulator</fullName>
    </submittedName>
</protein>
<accession>A0A151ABX9</accession>
<dbReference type="Proteomes" id="UP000075321">
    <property type="component" value="Unassembled WGS sequence"/>
</dbReference>
<dbReference type="InterPro" id="IPR036388">
    <property type="entry name" value="WH-like_DNA-bd_sf"/>
</dbReference>